<dbReference type="InterPro" id="IPR036178">
    <property type="entry name" value="Formintransfe-cycloase-like_sf"/>
</dbReference>
<name>A0ABV9SFQ3_9PSEU</name>
<accession>A0ABV9SFQ3</accession>
<dbReference type="SUPFAM" id="SSF101262">
    <property type="entry name" value="Methenyltetrahydrofolate cyclohydrolase-like"/>
    <property type="match status" value="1"/>
</dbReference>
<evidence type="ECO:0000256" key="1">
    <source>
        <dbReference type="SAM" id="Coils"/>
    </source>
</evidence>
<feature type="coiled-coil region" evidence="1">
    <location>
        <begin position="49"/>
        <end position="80"/>
    </location>
</feature>
<dbReference type="EMBL" id="JBHSIS010000027">
    <property type="protein sequence ID" value="MFC4859241.1"/>
    <property type="molecule type" value="Genomic_DNA"/>
</dbReference>
<feature type="transmembrane region" description="Helical" evidence="2">
    <location>
        <begin position="24"/>
        <end position="46"/>
    </location>
</feature>
<gene>
    <name evidence="4" type="ORF">ACFPCV_37585</name>
</gene>
<keyword evidence="2" id="KW-0812">Transmembrane</keyword>
<dbReference type="Proteomes" id="UP001595859">
    <property type="component" value="Unassembled WGS sequence"/>
</dbReference>
<keyword evidence="1" id="KW-0175">Coiled coil</keyword>
<keyword evidence="5" id="KW-1185">Reference proteome</keyword>
<keyword evidence="2" id="KW-1133">Transmembrane helix</keyword>
<proteinExistence type="predicted"/>
<evidence type="ECO:0000259" key="3">
    <source>
        <dbReference type="Pfam" id="PF04961"/>
    </source>
</evidence>
<keyword evidence="2" id="KW-0472">Membrane</keyword>
<sequence length="206" mass="21647">MDDLSIISWLDSLAERTPAPGGGAAAAVNAAMSAALIGMVASYTTGKKWADRETRMRELNQEAEQLRKEALRLAEEDQHAFAKVGAAYGMPRETDEQKSDRREAIQSALIGAAEPPVAIAVLSRRLVELAGELVDGGNPNVVSDVAVAASNAHAALQAAVVNIEINAASIKDEDVVRGLRSTVEGCTATFAAAEDVVRRVRAVISA</sequence>
<dbReference type="RefSeq" id="WP_378062181.1">
    <property type="nucleotide sequence ID" value="NZ_JBHSIS010000027.1"/>
</dbReference>
<reference evidence="5" key="1">
    <citation type="journal article" date="2019" name="Int. J. Syst. Evol. Microbiol.">
        <title>The Global Catalogue of Microorganisms (GCM) 10K type strain sequencing project: providing services to taxonomists for standard genome sequencing and annotation.</title>
        <authorList>
            <consortium name="The Broad Institute Genomics Platform"/>
            <consortium name="The Broad Institute Genome Sequencing Center for Infectious Disease"/>
            <person name="Wu L."/>
            <person name="Ma J."/>
        </authorList>
    </citation>
    <scope>NUCLEOTIDE SEQUENCE [LARGE SCALE GENOMIC DNA]</scope>
    <source>
        <strain evidence="5">ZS-22-S1</strain>
    </source>
</reference>
<dbReference type="Pfam" id="PF04961">
    <property type="entry name" value="FTCD_C"/>
    <property type="match status" value="1"/>
</dbReference>
<feature type="domain" description="Cyclodeaminase/cyclohydrolase" evidence="3">
    <location>
        <begin position="6"/>
        <end position="184"/>
    </location>
</feature>
<evidence type="ECO:0000313" key="4">
    <source>
        <dbReference type="EMBL" id="MFC4859241.1"/>
    </source>
</evidence>
<evidence type="ECO:0000313" key="5">
    <source>
        <dbReference type="Proteomes" id="UP001595859"/>
    </source>
</evidence>
<dbReference type="Gene3D" id="1.20.120.680">
    <property type="entry name" value="Formiminotetrahydrofolate cyclodeaminase monomer, up-and-down helical bundle"/>
    <property type="match status" value="1"/>
</dbReference>
<comment type="caution">
    <text evidence="4">The sequence shown here is derived from an EMBL/GenBank/DDBJ whole genome shotgun (WGS) entry which is preliminary data.</text>
</comment>
<protein>
    <submittedName>
        <fullName evidence="4">Cyclodeaminase/cyclohydrolase family protein</fullName>
    </submittedName>
</protein>
<dbReference type="InterPro" id="IPR007044">
    <property type="entry name" value="Cyclodeamin/CycHdrlase"/>
</dbReference>
<organism evidence="4 5">
    <name type="scientific">Actinophytocola glycyrrhizae</name>
    <dbReference type="NCBI Taxonomy" id="2044873"/>
    <lineage>
        <taxon>Bacteria</taxon>
        <taxon>Bacillati</taxon>
        <taxon>Actinomycetota</taxon>
        <taxon>Actinomycetes</taxon>
        <taxon>Pseudonocardiales</taxon>
        <taxon>Pseudonocardiaceae</taxon>
    </lineage>
</organism>
<evidence type="ECO:0000256" key="2">
    <source>
        <dbReference type="SAM" id="Phobius"/>
    </source>
</evidence>